<evidence type="ECO:0000256" key="1">
    <source>
        <dbReference type="ARBA" id="ARBA00006484"/>
    </source>
</evidence>
<dbReference type="PANTHER" id="PTHR43963:SF6">
    <property type="entry name" value="CHAIN DEHYDROGENASE FAMILY PROTEIN, PUTATIVE (AFU_ORTHOLOGUE AFUA_3G15350)-RELATED"/>
    <property type="match status" value="1"/>
</dbReference>
<dbReference type="InterPro" id="IPR036291">
    <property type="entry name" value="NAD(P)-bd_dom_sf"/>
</dbReference>
<dbReference type="EnsemblMetazoa" id="CapteT223946">
    <property type="protein sequence ID" value="CapteP223946"/>
    <property type="gene ID" value="CapteG223946"/>
</dbReference>
<proteinExistence type="inferred from homology"/>
<dbReference type="CDD" id="cd05324">
    <property type="entry name" value="carb_red_PTCR-like_SDR_c"/>
    <property type="match status" value="1"/>
</dbReference>
<dbReference type="SUPFAM" id="SSF51735">
    <property type="entry name" value="NAD(P)-binding Rossmann-fold domains"/>
    <property type="match status" value="1"/>
</dbReference>
<dbReference type="Gene3D" id="3.40.50.720">
    <property type="entry name" value="NAD(P)-binding Rossmann-like Domain"/>
    <property type="match status" value="1"/>
</dbReference>
<dbReference type="InterPro" id="IPR002347">
    <property type="entry name" value="SDR_fam"/>
</dbReference>
<evidence type="ECO:0000313" key="7">
    <source>
        <dbReference type="EnsemblMetazoa" id="CapteP223946"/>
    </source>
</evidence>
<dbReference type="PRINTS" id="PR00080">
    <property type="entry name" value="SDRFAMILY"/>
</dbReference>
<reference evidence="6 8" key="2">
    <citation type="journal article" date="2013" name="Nature">
        <title>Insights into bilaterian evolution from three spiralian genomes.</title>
        <authorList>
            <person name="Simakov O."/>
            <person name="Marletaz F."/>
            <person name="Cho S.J."/>
            <person name="Edsinger-Gonzales E."/>
            <person name="Havlak P."/>
            <person name="Hellsten U."/>
            <person name="Kuo D.H."/>
            <person name="Larsson T."/>
            <person name="Lv J."/>
            <person name="Arendt D."/>
            <person name="Savage R."/>
            <person name="Osoegawa K."/>
            <person name="de Jong P."/>
            <person name="Grimwood J."/>
            <person name="Chapman J.A."/>
            <person name="Shapiro H."/>
            <person name="Aerts A."/>
            <person name="Otillar R.P."/>
            <person name="Terry A.Y."/>
            <person name="Boore J.L."/>
            <person name="Grigoriev I.V."/>
            <person name="Lindberg D.R."/>
            <person name="Seaver E.C."/>
            <person name="Weisblat D.A."/>
            <person name="Putnam N.H."/>
            <person name="Rokhsar D.S."/>
        </authorList>
    </citation>
    <scope>NUCLEOTIDE SEQUENCE</scope>
    <source>
        <strain evidence="6 8">I ESC-2004</strain>
    </source>
</reference>
<dbReference type="OrthoDB" id="7289984at2759"/>
<dbReference type="HOGENOM" id="CLU_010194_9_0_1"/>
<reference evidence="8" key="1">
    <citation type="submission" date="2012-12" db="EMBL/GenBank/DDBJ databases">
        <authorList>
            <person name="Hellsten U."/>
            <person name="Grimwood J."/>
            <person name="Chapman J.A."/>
            <person name="Shapiro H."/>
            <person name="Aerts A."/>
            <person name="Otillar R.P."/>
            <person name="Terry A.Y."/>
            <person name="Boore J.L."/>
            <person name="Simakov O."/>
            <person name="Marletaz F."/>
            <person name="Cho S.-J."/>
            <person name="Edsinger-Gonzales E."/>
            <person name="Havlak P."/>
            <person name="Kuo D.-H."/>
            <person name="Larsson T."/>
            <person name="Lv J."/>
            <person name="Arendt D."/>
            <person name="Savage R."/>
            <person name="Osoegawa K."/>
            <person name="de Jong P."/>
            <person name="Lindberg D.R."/>
            <person name="Seaver E.C."/>
            <person name="Weisblat D.A."/>
            <person name="Putnam N.H."/>
            <person name="Grigoriev I.V."/>
            <person name="Rokhsar D.S."/>
        </authorList>
    </citation>
    <scope>NUCLEOTIDE SEQUENCE</scope>
    <source>
        <strain evidence="8">I ESC-2004</strain>
    </source>
</reference>
<dbReference type="PRINTS" id="PR00081">
    <property type="entry name" value="GDHRDH"/>
</dbReference>
<dbReference type="InterPro" id="IPR045313">
    <property type="entry name" value="CBR1-like"/>
</dbReference>
<gene>
    <name evidence="6" type="ORF">CAPTEDRAFT_223946</name>
</gene>
<accession>R7UVH8</accession>
<evidence type="ECO:0000256" key="3">
    <source>
        <dbReference type="ARBA" id="ARBA00023002"/>
    </source>
</evidence>
<evidence type="ECO:0000313" key="6">
    <source>
        <dbReference type="EMBL" id="ELU10252.1"/>
    </source>
</evidence>
<organism evidence="6">
    <name type="scientific">Capitella teleta</name>
    <name type="common">Polychaete worm</name>
    <dbReference type="NCBI Taxonomy" id="283909"/>
    <lineage>
        <taxon>Eukaryota</taxon>
        <taxon>Metazoa</taxon>
        <taxon>Spiralia</taxon>
        <taxon>Lophotrochozoa</taxon>
        <taxon>Annelida</taxon>
        <taxon>Polychaeta</taxon>
        <taxon>Sedentaria</taxon>
        <taxon>Scolecida</taxon>
        <taxon>Capitellidae</taxon>
        <taxon>Capitella</taxon>
    </lineage>
</organism>
<dbReference type="EMBL" id="AMQN01006104">
    <property type="status" value="NOT_ANNOTATED_CDS"/>
    <property type="molecule type" value="Genomic_DNA"/>
</dbReference>
<dbReference type="OMA" id="MAGDYGS"/>
<dbReference type="EMBL" id="KB297637">
    <property type="protein sequence ID" value="ELU10252.1"/>
    <property type="molecule type" value="Genomic_DNA"/>
</dbReference>
<dbReference type="AlphaFoldDB" id="R7UVH8"/>
<evidence type="ECO:0000313" key="8">
    <source>
        <dbReference type="Proteomes" id="UP000014760"/>
    </source>
</evidence>
<dbReference type="Proteomes" id="UP000014760">
    <property type="component" value="Unassembled WGS sequence"/>
</dbReference>
<dbReference type="Pfam" id="PF00106">
    <property type="entry name" value="adh_short"/>
    <property type="match status" value="1"/>
</dbReference>
<dbReference type="PANTHER" id="PTHR43963">
    <property type="entry name" value="CARBONYL REDUCTASE 1-RELATED"/>
    <property type="match status" value="1"/>
</dbReference>
<keyword evidence="2" id="KW-0521">NADP</keyword>
<reference evidence="7" key="3">
    <citation type="submission" date="2015-06" db="UniProtKB">
        <authorList>
            <consortium name="EnsemblMetazoa"/>
        </authorList>
    </citation>
    <scope>IDENTIFICATION</scope>
</reference>
<dbReference type="STRING" id="283909.R7UVH8"/>
<protein>
    <recommendedName>
        <fullName evidence="4">carbonyl reductase (NADPH)</fullName>
        <ecNumber evidence="4">1.1.1.184</ecNumber>
    </recommendedName>
</protein>
<evidence type="ECO:0000256" key="2">
    <source>
        <dbReference type="ARBA" id="ARBA00022857"/>
    </source>
</evidence>
<evidence type="ECO:0000256" key="4">
    <source>
        <dbReference type="ARBA" id="ARBA00026118"/>
    </source>
</evidence>
<dbReference type="EMBL" id="AMQN01006105">
    <property type="status" value="NOT_ANNOTATED_CDS"/>
    <property type="molecule type" value="Genomic_DNA"/>
</dbReference>
<name>R7UVH8_CAPTE</name>
<dbReference type="EC" id="1.1.1.184" evidence="4"/>
<keyword evidence="8" id="KW-1185">Reference proteome</keyword>
<comment type="similarity">
    <text evidence="1 5">Belongs to the short-chain dehydrogenases/reductases (SDR) family.</text>
</comment>
<dbReference type="GO" id="GO:0004090">
    <property type="term" value="F:carbonyl reductase (NADPH) activity"/>
    <property type="evidence" value="ECO:0007669"/>
    <property type="project" value="UniProtKB-EC"/>
</dbReference>
<keyword evidence="3" id="KW-0560">Oxidoreductase</keyword>
<evidence type="ECO:0000256" key="5">
    <source>
        <dbReference type="RuleBase" id="RU000363"/>
    </source>
</evidence>
<sequence>MARVAVVTGSNKGIGLAIARGLCKQFEGDVILTARDKGRGQAAVAALAQEGLKPKFHQLDVQSTDSVQRLTEYLHQQYDGVDVLVNNAGVAFMPGTPDPEKVHSGITFGTNYFGLLSVSQSIMPILRPGARVVNVSTTLCGTALTKTKPEVKDRLLDCTTIEETTEMMREFLSLDNEGTAVSKGWHPWAYVVSKLGVSILTPMLQYQVNGDININAVCPGFVKSDMTQNKGVKTPEQGAETPLFAALLPPFTEHPKGEFISEKKVLDWVNFNPYAPRPRKKGE</sequence>